<organism evidence="2 3">
    <name type="scientific">Tropilaelaps mercedesae</name>
    <dbReference type="NCBI Taxonomy" id="418985"/>
    <lineage>
        <taxon>Eukaryota</taxon>
        <taxon>Metazoa</taxon>
        <taxon>Ecdysozoa</taxon>
        <taxon>Arthropoda</taxon>
        <taxon>Chelicerata</taxon>
        <taxon>Arachnida</taxon>
        <taxon>Acari</taxon>
        <taxon>Parasitiformes</taxon>
        <taxon>Mesostigmata</taxon>
        <taxon>Gamasina</taxon>
        <taxon>Dermanyssoidea</taxon>
        <taxon>Laelapidae</taxon>
        <taxon>Tropilaelaps</taxon>
    </lineage>
</organism>
<dbReference type="EMBL" id="MNPL01008535">
    <property type="protein sequence ID" value="OQR74183.1"/>
    <property type="molecule type" value="Genomic_DNA"/>
</dbReference>
<keyword evidence="3" id="KW-1185">Reference proteome</keyword>
<sequence length="133" mass="15498">MLRAILQHIFFFILTAFLWIKDTDDTRRAKREKLQIRREMPPEVLEHMARIYDLPHGASPAHGMSACSLSEVAIDMSMYKSLPLDEVINQVKECNFSERNSSSGIPKYLFELEKITKELDRGSRHPRHKFTGH</sequence>
<dbReference type="OrthoDB" id="10473913at2759"/>
<dbReference type="InParanoid" id="A0A1V9XLB4"/>
<dbReference type="AlphaFoldDB" id="A0A1V9XLB4"/>
<evidence type="ECO:0000256" key="1">
    <source>
        <dbReference type="SAM" id="SignalP"/>
    </source>
</evidence>
<keyword evidence="1" id="KW-0732">Signal</keyword>
<feature type="signal peptide" evidence="1">
    <location>
        <begin position="1"/>
        <end position="23"/>
    </location>
</feature>
<evidence type="ECO:0000313" key="3">
    <source>
        <dbReference type="Proteomes" id="UP000192247"/>
    </source>
</evidence>
<protein>
    <submittedName>
        <fullName evidence="2">Uncharacterized protein</fullName>
    </submittedName>
</protein>
<reference evidence="2 3" key="1">
    <citation type="journal article" date="2017" name="Gigascience">
        <title>Draft genome of the honey bee ectoparasitic mite, Tropilaelaps mercedesae, is shaped by the parasitic life history.</title>
        <authorList>
            <person name="Dong X."/>
            <person name="Armstrong S.D."/>
            <person name="Xia D."/>
            <person name="Makepeace B.L."/>
            <person name="Darby A.C."/>
            <person name="Kadowaki T."/>
        </authorList>
    </citation>
    <scope>NUCLEOTIDE SEQUENCE [LARGE SCALE GENOMIC DNA]</scope>
    <source>
        <strain evidence="2">Wuxi-XJTLU</strain>
    </source>
</reference>
<name>A0A1V9XLB4_9ACAR</name>
<dbReference type="Proteomes" id="UP000192247">
    <property type="component" value="Unassembled WGS sequence"/>
</dbReference>
<proteinExistence type="predicted"/>
<comment type="caution">
    <text evidence="2">The sequence shown here is derived from an EMBL/GenBank/DDBJ whole genome shotgun (WGS) entry which is preliminary data.</text>
</comment>
<accession>A0A1V9XLB4</accession>
<feature type="chain" id="PRO_5012912808" evidence="1">
    <location>
        <begin position="24"/>
        <end position="133"/>
    </location>
</feature>
<evidence type="ECO:0000313" key="2">
    <source>
        <dbReference type="EMBL" id="OQR74183.1"/>
    </source>
</evidence>
<gene>
    <name evidence="2" type="ORF">BIW11_09243</name>
</gene>